<evidence type="ECO:0000256" key="1">
    <source>
        <dbReference type="SAM" id="MobiDB-lite"/>
    </source>
</evidence>
<evidence type="ECO:0000313" key="2">
    <source>
        <dbReference type="EMBL" id="QDV06106.1"/>
    </source>
</evidence>
<dbReference type="EMBL" id="CP036434">
    <property type="protein sequence ID" value="QDV06106.1"/>
    <property type="molecule type" value="Genomic_DNA"/>
</dbReference>
<name>A0A518EPV3_9BACT</name>
<protein>
    <submittedName>
        <fullName evidence="2">Uncharacterized protein</fullName>
    </submittedName>
</protein>
<gene>
    <name evidence="2" type="ORF">Poly30_16100</name>
</gene>
<feature type="region of interest" description="Disordered" evidence="1">
    <location>
        <begin position="1"/>
        <end position="24"/>
    </location>
</feature>
<evidence type="ECO:0000313" key="3">
    <source>
        <dbReference type="Proteomes" id="UP000320390"/>
    </source>
</evidence>
<dbReference type="RefSeq" id="WP_145196001.1">
    <property type="nucleotide sequence ID" value="NZ_CP036434.1"/>
</dbReference>
<accession>A0A518EPV3</accession>
<reference evidence="2 3" key="1">
    <citation type="submission" date="2019-02" db="EMBL/GenBank/DDBJ databases">
        <title>Deep-cultivation of Planctomycetes and their phenomic and genomic characterization uncovers novel biology.</title>
        <authorList>
            <person name="Wiegand S."/>
            <person name="Jogler M."/>
            <person name="Boedeker C."/>
            <person name="Pinto D."/>
            <person name="Vollmers J."/>
            <person name="Rivas-Marin E."/>
            <person name="Kohn T."/>
            <person name="Peeters S.H."/>
            <person name="Heuer A."/>
            <person name="Rast P."/>
            <person name="Oberbeckmann S."/>
            <person name="Bunk B."/>
            <person name="Jeske O."/>
            <person name="Meyerdierks A."/>
            <person name="Storesund J.E."/>
            <person name="Kallscheuer N."/>
            <person name="Luecker S."/>
            <person name="Lage O.M."/>
            <person name="Pohl T."/>
            <person name="Merkel B.J."/>
            <person name="Hornburger P."/>
            <person name="Mueller R.-W."/>
            <person name="Bruemmer F."/>
            <person name="Labrenz M."/>
            <person name="Spormann A.M."/>
            <person name="Op den Camp H."/>
            <person name="Overmann J."/>
            <person name="Amann R."/>
            <person name="Jetten M.S.M."/>
            <person name="Mascher T."/>
            <person name="Medema M.H."/>
            <person name="Devos D.P."/>
            <person name="Kaster A.-K."/>
            <person name="Ovreas L."/>
            <person name="Rohde M."/>
            <person name="Galperin M.Y."/>
            <person name="Jogler C."/>
        </authorList>
    </citation>
    <scope>NUCLEOTIDE SEQUENCE [LARGE SCALE GENOMIC DNA]</scope>
    <source>
        <strain evidence="2 3">Poly30</strain>
    </source>
</reference>
<dbReference type="OrthoDB" id="290912at2"/>
<dbReference type="AlphaFoldDB" id="A0A518EPV3"/>
<sequence>MTHSDTTPGSRDHGPQPLGDLMAAHGLKPNDLVEASMSLVDIGNGLTHKMVSRGVKGRQLTRNVMTKILDALNHAAGTTYGPKDAFNYLREK</sequence>
<dbReference type="Proteomes" id="UP000320390">
    <property type="component" value="Chromosome"/>
</dbReference>
<organism evidence="2 3">
    <name type="scientific">Saltatorellus ferox</name>
    <dbReference type="NCBI Taxonomy" id="2528018"/>
    <lineage>
        <taxon>Bacteria</taxon>
        <taxon>Pseudomonadati</taxon>
        <taxon>Planctomycetota</taxon>
        <taxon>Planctomycetia</taxon>
        <taxon>Planctomycetia incertae sedis</taxon>
        <taxon>Saltatorellus</taxon>
    </lineage>
</organism>
<keyword evidence="3" id="KW-1185">Reference proteome</keyword>
<proteinExistence type="predicted"/>